<evidence type="ECO:0000256" key="1">
    <source>
        <dbReference type="SAM" id="MobiDB-lite"/>
    </source>
</evidence>
<dbReference type="RefSeq" id="WP_346245423.1">
    <property type="nucleotide sequence ID" value="NZ_JBDIZK010000002.1"/>
</dbReference>
<dbReference type="EMBL" id="JBDIZK010000002">
    <property type="protein sequence ID" value="MEN3746422.1"/>
    <property type="molecule type" value="Genomic_DNA"/>
</dbReference>
<dbReference type="Proteomes" id="UP001427805">
    <property type="component" value="Unassembled WGS sequence"/>
</dbReference>
<evidence type="ECO:0000313" key="3">
    <source>
        <dbReference type="EMBL" id="MEN3746422.1"/>
    </source>
</evidence>
<evidence type="ECO:0000313" key="4">
    <source>
        <dbReference type="Proteomes" id="UP001427805"/>
    </source>
</evidence>
<reference evidence="3 4" key="1">
    <citation type="submission" date="2024-05" db="EMBL/GenBank/DDBJ databases">
        <title>Sphingomonas sp. HF-S3 16S ribosomal RNA gene Genome sequencing and assembly.</title>
        <authorList>
            <person name="Lee H."/>
        </authorList>
    </citation>
    <scope>NUCLEOTIDE SEQUENCE [LARGE SCALE GENOMIC DNA]</scope>
    <source>
        <strain evidence="3 4">HF-S3</strain>
    </source>
</reference>
<organism evidence="3 4">
    <name type="scientific">Sphingomonas rustica</name>
    <dbReference type="NCBI Taxonomy" id="3103142"/>
    <lineage>
        <taxon>Bacteria</taxon>
        <taxon>Pseudomonadati</taxon>
        <taxon>Pseudomonadota</taxon>
        <taxon>Alphaproteobacteria</taxon>
        <taxon>Sphingomonadales</taxon>
        <taxon>Sphingomonadaceae</taxon>
        <taxon>Sphingomonas</taxon>
    </lineage>
</organism>
<keyword evidence="2" id="KW-0732">Signal</keyword>
<feature type="compositionally biased region" description="Low complexity" evidence="1">
    <location>
        <begin position="21"/>
        <end position="31"/>
    </location>
</feature>
<feature type="chain" id="PRO_5045570317" description="Lipoprotein" evidence="2">
    <location>
        <begin position="20"/>
        <end position="188"/>
    </location>
</feature>
<name>A0ABV0B5D2_9SPHN</name>
<evidence type="ECO:0008006" key="5">
    <source>
        <dbReference type="Google" id="ProtNLM"/>
    </source>
</evidence>
<sequence>MMRTSAALFALTCASAAWAQQAPAQTAPRPQDMAPREPRPADTQAPTPAPDRDWVGAWLILPMSVTACQATSQMGDQATFVSYIEFEKEAPRLVLLNDRWRLSKGQAFPATLSWDGWQTTVPLSFSADQTPSGRSVLGAAMPVGFRPGVLGSGHFAVRIPALGLDTQIGFPQGATPMFDALTRCNAQN</sequence>
<evidence type="ECO:0000256" key="2">
    <source>
        <dbReference type="SAM" id="SignalP"/>
    </source>
</evidence>
<accession>A0ABV0B5D2</accession>
<feature type="signal peptide" evidence="2">
    <location>
        <begin position="1"/>
        <end position="19"/>
    </location>
</feature>
<protein>
    <recommendedName>
        <fullName evidence="5">Lipoprotein</fullName>
    </recommendedName>
</protein>
<feature type="region of interest" description="Disordered" evidence="1">
    <location>
        <begin position="21"/>
        <end position="51"/>
    </location>
</feature>
<gene>
    <name evidence="3" type="ORF">TPR58_04525</name>
</gene>
<keyword evidence="4" id="KW-1185">Reference proteome</keyword>
<proteinExistence type="predicted"/>
<comment type="caution">
    <text evidence="3">The sequence shown here is derived from an EMBL/GenBank/DDBJ whole genome shotgun (WGS) entry which is preliminary data.</text>
</comment>